<dbReference type="Pfam" id="PF03123">
    <property type="entry name" value="CAT_RBD"/>
    <property type="match status" value="1"/>
</dbReference>
<dbReference type="PANTHER" id="PTHR30185:SF16">
    <property type="entry name" value="PROTEIN GLCT"/>
    <property type="match status" value="1"/>
</dbReference>
<gene>
    <name evidence="3" type="ORF">BEN51_12970</name>
</gene>
<dbReference type="RefSeq" id="WP_119866436.1">
    <property type="nucleotide sequence ID" value="NZ_CP016786.1"/>
</dbReference>
<dbReference type="SUPFAM" id="SSF63520">
    <property type="entry name" value="PTS-regulatory domain, PRD"/>
    <property type="match status" value="2"/>
</dbReference>
<dbReference type="Gene3D" id="1.20.890.100">
    <property type="match status" value="1"/>
</dbReference>
<keyword evidence="4" id="KW-1185">Reference proteome</keyword>
<accession>A0A343JFK4</accession>
<feature type="domain" description="PRD" evidence="2">
    <location>
        <begin position="74"/>
        <end position="179"/>
    </location>
</feature>
<dbReference type="PROSITE" id="PS51372">
    <property type="entry name" value="PRD_2"/>
    <property type="match status" value="2"/>
</dbReference>
<dbReference type="InterPro" id="IPR011608">
    <property type="entry name" value="PRD"/>
</dbReference>
<dbReference type="Gene3D" id="1.10.1790.10">
    <property type="entry name" value="PRD domain"/>
    <property type="match status" value="1"/>
</dbReference>
<dbReference type="InterPro" id="IPR050661">
    <property type="entry name" value="BglG_antiterminators"/>
</dbReference>
<dbReference type="AlphaFoldDB" id="A0A343JFK4"/>
<name>A0A343JFK4_9CLOT</name>
<dbReference type="InterPro" id="IPR004341">
    <property type="entry name" value="CAT_RNA-bd_dom"/>
</dbReference>
<sequence length="286" mass="33233">MKNIVLNSDSEVIKSFNNNILLVKEDEREKILFQKGIGFGKKPGEIIKKGTVVEKIFIIENEDNQRNFNEIVNRVDSDLIVIVEEVIAEIVDELGEELSENIHISLVDHLYYAIKRLKNNEEIQNPFLVEIQTLYPQEFQLSQKISDRIKKELQIEIPEGEKGFITLHIHSARNNGKLSTTIKSSYLSNAIVQHVEKRLKVKINKKSLDYARFLTHIRFTIERIMTNSPIKNDLIDVIRKRYRLSYKIASEVGKIICKILEIDNISEDEIAYLAMHIERFKVSLSK</sequence>
<dbReference type="Gene3D" id="1.20.58.1950">
    <property type="match status" value="1"/>
</dbReference>
<feature type="domain" description="PRD" evidence="2">
    <location>
        <begin position="181"/>
        <end position="286"/>
    </location>
</feature>
<dbReference type="OrthoDB" id="9813552at2"/>
<evidence type="ECO:0000256" key="1">
    <source>
        <dbReference type="ARBA" id="ARBA00022737"/>
    </source>
</evidence>
<evidence type="ECO:0000313" key="4">
    <source>
        <dbReference type="Proteomes" id="UP000264883"/>
    </source>
</evidence>
<evidence type="ECO:0000259" key="2">
    <source>
        <dbReference type="PROSITE" id="PS51372"/>
    </source>
</evidence>
<dbReference type="SMART" id="SM01061">
    <property type="entry name" value="CAT_RBD"/>
    <property type="match status" value="1"/>
</dbReference>
<dbReference type="GO" id="GO:0003723">
    <property type="term" value="F:RNA binding"/>
    <property type="evidence" value="ECO:0007669"/>
    <property type="project" value="InterPro"/>
</dbReference>
<dbReference type="SUPFAM" id="SSF50151">
    <property type="entry name" value="SacY-like RNA-binding domain"/>
    <property type="match status" value="1"/>
</dbReference>
<evidence type="ECO:0000313" key="3">
    <source>
        <dbReference type="EMBL" id="ASW44312.1"/>
    </source>
</evidence>
<dbReference type="InterPro" id="IPR036650">
    <property type="entry name" value="CAT_RNA-bd_dom_sf"/>
</dbReference>
<dbReference type="GO" id="GO:0006355">
    <property type="term" value="P:regulation of DNA-templated transcription"/>
    <property type="evidence" value="ECO:0007669"/>
    <property type="project" value="InterPro"/>
</dbReference>
<protein>
    <submittedName>
        <fullName evidence="3">Transcription antiterminator BglG</fullName>
    </submittedName>
</protein>
<reference evidence="3 4" key="1">
    <citation type="submission" date="2016-08" db="EMBL/GenBank/DDBJ databases">
        <title>Complete Genome Sequence Of The Indigo Reducing Clostridium isatidis DSM15098.</title>
        <authorList>
            <person name="Little G.T."/>
            <person name="Minton N.P."/>
        </authorList>
    </citation>
    <scope>NUCLEOTIDE SEQUENCE [LARGE SCALE GENOMIC DNA]</scope>
    <source>
        <strain evidence="3 4">DSM 15098</strain>
    </source>
</reference>
<dbReference type="PANTHER" id="PTHR30185">
    <property type="entry name" value="CRYPTIC BETA-GLUCOSIDE BGL OPERON ANTITERMINATOR"/>
    <property type="match status" value="1"/>
</dbReference>
<organism evidence="3 4">
    <name type="scientific">Clostridium isatidis</name>
    <dbReference type="NCBI Taxonomy" id="182773"/>
    <lineage>
        <taxon>Bacteria</taxon>
        <taxon>Bacillati</taxon>
        <taxon>Bacillota</taxon>
        <taxon>Clostridia</taxon>
        <taxon>Eubacteriales</taxon>
        <taxon>Clostridiaceae</taxon>
        <taxon>Clostridium</taxon>
    </lineage>
</organism>
<keyword evidence="1" id="KW-0677">Repeat</keyword>
<dbReference type="Gene3D" id="2.30.24.10">
    <property type="entry name" value="CAT RNA-binding domain"/>
    <property type="match status" value="1"/>
</dbReference>
<dbReference type="Pfam" id="PF00874">
    <property type="entry name" value="PRD"/>
    <property type="match status" value="2"/>
</dbReference>
<dbReference type="EMBL" id="CP016786">
    <property type="protein sequence ID" value="ASW44312.1"/>
    <property type="molecule type" value="Genomic_DNA"/>
</dbReference>
<proteinExistence type="predicted"/>
<dbReference type="Proteomes" id="UP000264883">
    <property type="component" value="Chromosome"/>
</dbReference>
<dbReference type="InterPro" id="IPR036634">
    <property type="entry name" value="PRD_sf"/>
</dbReference>
<dbReference type="KEGG" id="cia:BEN51_12970"/>